<dbReference type="Proteomes" id="UP001153076">
    <property type="component" value="Unassembled WGS sequence"/>
</dbReference>
<sequence>MWSPRIGALPFITSIGPHRGLLTMAFPRSRSTSEMVQYVIRNFKWDRREVAFLPLPLPNDFQAMCQSYDLAITEGATRCFELPELPQVIFYAILLSEAERLGVLHWWTLHVTESVLTQLHWSTFESWVYLKGDWILKARFREEAEHRKRSCKDHYAPGFYTYQEAFVNL</sequence>
<name>A0A9Q1QCK5_9CARY</name>
<evidence type="ECO:0000313" key="1">
    <source>
        <dbReference type="EMBL" id="KAJ8435870.1"/>
    </source>
</evidence>
<organism evidence="1 2">
    <name type="scientific">Carnegiea gigantea</name>
    <dbReference type="NCBI Taxonomy" id="171969"/>
    <lineage>
        <taxon>Eukaryota</taxon>
        <taxon>Viridiplantae</taxon>
        <taxon>Streptophyta</taxon>
        <taxon>Embryophyta</taxon>
        <taxon>Tracheophyta</taxon>
        <taxon>Spermatophyta</taxon>
        <taxon>Magnoliopsida</taxon>
        <taxon>eudicotyledons</taxon>
        <taxon>Gunneridae</taxon>
        <taxon>Pentapetalae</taxon>
        <taxon>Caryophyllales</taxon>
        <taxon>Cactineae</taxon>
        <taxon>Cactaceae</taxon>
        <taxon>Cactoideae</taxon>
        <taxon>Echinocereeae</taxon>
        <taxon>Carnegiea</taxon>
    </lineage>
</organism>
<protein>
    <submittedName>
        <fullName evidence="1">Uncharacterized protein</fullName>
    </submittedName>
</protein>
<evidence type="ECO:0000313" key="2">
    <source>
        <dbReference type="Proteomes" id="UP001153076"/>
    </source>
</evidence>
<comment type="caution">
    <text evidence="1">The sequence shown here is derived from an EMBL/GenBank/DDBJ whole genome shotgun (WGS) entry which is preliminary data.</text>
</comment>
<dbReference type="EMBL" id="JAKOGI010000380">
    <property type="protein sequence ID" value="KAJ8435870.1"/>
    <property type="molecule type" value="Genomic_DNA"/>
</dbReference>
<reference evidence="1" key="1">
    <citation type="submission" date="2022-04" db="EMBL/GenBank/DDBJ databases">
        <title>Carnegiea gigantea Genome sequencing and assembly v2.</title>
        <authorList>
            <person name="Copetti D."/>
            <person name="Sanderson M.J."/>
            <person name="Burquez A."/>
            <person name="Wojciechowski M.F."/>
        </authorList>
    </citation>
    <scope>NUCLEOTIDE SEQUENCE</scope>
    <source>
        <strain evidence="1">SGP5-SGP5p</strain>
        <tissue evidence="1">Aerial part</tissue>
    </source>
</reference>
<proteinExistence type="predicted"/>
<dbReference type="AlphaFoldDB" id="A0A9Q1QCK5"/>
<accession>A0A9Q1QCK5</accession>
<gene>
    <name evidence="1" type="ORF">Cgig2_028578</name>
</gene>
<keyword evidence="2" id="KW-1185">Reference proteome</keyword>